<keyword evidence="2" id="KW-1185">Reference proteome</keyword>
<dbReference type="AlphaFoldDB" id="H2C2H4"/>
<dbReference type="Proteomes" id="UP000003980">
    <property type="component" value="Unassembled WGS sequence"/>
</dbReference>
<name>H2C2H4_9CREN</name>
<dbReference type="HOGENOM" id="CLU_2802336_0_0_2"/>
<dbReference type="EMBL" id="JH597761">
    <property type="protein sequence ID" value="EHP70445.1"/>
    <property type="molecule type" value="Genomic_DNA"/>
</dbReference>
<sequence length="67" mass="7267">MIADGNYVKMRGGRKAVIMIVLGLIEGRVRGMLNLLLSLAESFNSFLEVGLAIATTRGGLDRPCHSY</sequence>
<organism evidence="1 2">
    <name type="scientific">Metallosphaera yellowstonensis MK1</name>
    <dbReference type="NCBI Taxonomy" id="671065"/>
    <lineage>
        <taxon>Archaea</taxon>
        <taxon>Thermoproteota</taxon>
        <taxon>Thermoprotei</taxon>
        <taxon>Sulfolobales</taxon>
        <taxon>Sulfolobaceae</taxon>
        <taxon>Metallosphaera</taxon>
    </lineage>
</organism>
<evidence type="ECO:0000313" key="2">
    <source>
        <dbReference type="Proteomes" id="UP000003980"/>
    </source>
</evidence>
<gene>
    <name evidence="1" type="ORF">MetMK1DRAFT_00009470</name>
</gene>
<dbReference type="STRING" id="671065.MetMK1DRAFT_00009470"/>
<evidence type="ECO:0000313" key="1">
    <source>
        <dbReference type="EMBL" id="EHP70445.1"/>
    </source>
</evidence>
<proteinExistence type="predicted"/>
<reference evidence="1 2" key="1">
    <citation type="submission" date="2012-01" db="EMBL/GenBank/DDBJ databases">
        <title>Improved High-Quality Draft sequence of Metallosphaera yellowstonensis MK1.</title>
        <authorList>
            <consortium name="US DOE Joint Genome Institute"/>
            <person name="Lucas S."/>
            <person name="Han J."/>
            <person name="Cheng J.-F."/>
            <person name="Goodwin L."/>
            <person name="Pitluck S."/>
            <person name="Peters L."/>
            <person name="Teshima H."/>
            <person name="Detter J.C."/>
            <person name="Han C."/>
            <person name="Tapia R."/>
            <person name="Land M."/>
            <person name="Hauser L."/>
            <person name="Kyrpides N."/>
            <person name="Kozubal M."/>
            <person name="Macur R.E."/>
            <person name="Jay Z."/>
            <person name="Inskeep W."/>
            <person name="Woyke T."/>
        </authorList>
    </citation>
    <scope>NUCLEOTIDE SEQUENCE [LARGE SCALE GENOMIC DNA]</scope>
    <source>
        <strain evidence="1 2">MK1</strain>
    </source>
</reference>
<accession>H2C2H4</accession>
<protein>
    <submittedName>
        <fullName evidence="1">Uncharacterized protein</fullName>
    </submittedName>
</protein>